<gene>
    <name evidence="5" type="ORF">A2982_00950</name>
</gene>
<evidence type="ECO:0000256" key="1">
    <source>
        <dbReference type="ARBA" id="ARBA00022603"/>
    </source>
</evidence>
<dbReference type="STRING" id="1802624.A2982_00950"/>
<evidence type="ECO:0000313" key="5">
    <source>
        <dbReference type="EMBL" id="OGC52404.1"/>
    </source>
</evidence>
<dbReference type="InterPro" id="IPR025789">
    <property type="entry name" value="DOT1_dom"/>
</dbReference>
<comment type="caution">
    <text evidence="5">The sequence shown here is derived from an EMBL/GenBank/DDBJ whole genome shotgun (WGS) entry which is preliminary data.</text>
</comment>
<feature type="domain" description="DOT1" evidence="4">
    <location>
        <begin position="47"/>
        <end position="109"/>
    </location>
</feature>
<dbReference type="Proteomes" id="UP000178771">
    <property type="component" value="Unassembled WGS sequence"/>
</dbReference>
<dbReference type="GO" id="GO:0032259">
    <property type="term" value="P:methylation"/>
    <property type="evidence" value="ECO:0007669"/>
    <property type="project" value="UniProtKB-KW"/>
</dbReference>
<reference evidence="5 6" key="1">
    <citation type="journal article" date="2016" name="Nat. Commun.">
        <title>Thousands of microbial genomes shed light on interconnected biogeochemical processes in an aquifer system.</title>
        <authorList>
            <person name="Anantharaman K."/>
            <person name="Brown C.T."/>
            <person name="Hug L.A."/>
            <person name="Sharon I."/>
            <person name="Castelle C.J."/>
            <person name="Probst A.J."/>
            <person name="Thomas B.C."/>
            <person name="Singh A."/>
            <person name="Wilkins M.J."/>
            <person name="Karaoz U."/>
            <person name="Brodie E.L."/>
            <person name="Williams K.H."/>
            <person name="Hubbard S.S."/>
            <person name="Banfield J.F."/>
        </authorList>
    </citation>
    <scope>NUCLEOTIDE SEQUENCE [LARGE SCALE GENOMIC DNA]</scope>
</reference>
<protein>
    <recommendedName>
        <fullName evidence="4">DOT1 domain-containing protein</fullName>
    </recommendedName>
</protein>
<accession>A0A1F4V5H7</accession>
<evidence type="ECO:0000256" key="2">
    <source>
        <dbReference type="ARBA" id="ARBA00022679"/>
    </source>
</evidence>
<dbReference type="Pfam" id="PF08123">
    <property type="entry name" value="DOT1"/>
    <property type="match status" value="1"/>
</dbReference>
<dbReference type="SUPFAM" id="SSF53335">
    <property type="entry name" value="S-adenosyl-L-methionine-dependent methyltransferases"/>
    <property type="match status" value="1"/>
</dbReference>
<dbReference type="AlphaFoldDB" id="A0A1F4V5H7"/>
<sequence length="191" mass="21875">MIISIILAVLLVTVWLLAVLYMMFISVSYVISDLKGAPFVPNDDNVIRTALKLLRLSSKDVLVDLGSGNGKVLFEAVKNFEAKNAVGYEISPWPFLLSILKRRRLPKSVQGRIKLHRKSIFNADLNEADVVYVYLFPKLLKKLAPMLLKAKRENRNLRIVSCVFQIKGMNPKKTIEVYHYGFRKDVTIYLY</sequence>
<dbReference type="EMBL" id="MEVH01000001">
    <property type="protein sequence ID" value="OGC52404.1"/>
    <property type="molecule type" value="Genomic_DNA"/>
</dbReference>
<dbReference type="InterPro" id="IPR029063">
    <property type="entry name" value="SAM-dependent_MTases_sf"/>
</dbReference>
<evidence type="ECO:0000313" key="6">
    <source>
        <dbReference type="Proteomes" id="UP000178771"/>
    </source>
</evidence>
<proteinExistence type="predicted"/>
<keyword evidence="1" id="KW-0489">Methyltransferase</keyword>
<evidence type="ECO:0000259" key="4">
    <source>
        <dbReference type="Pfam" id="PF08123"/>
    </source>
</evidence>
<name>A0A1F4V5H7_UNCKA</name>
<dbReference type="PANTHER" id="PTHR13610:SF9">
    <property type="entry name" value="FI06469P"/>
    <property type="match status" value="1"/>
</dbReference>
<evidence type="ECO:0000256" key="3">
    <source>
        <dbReference type="ARBA" id="ARBA00022691"/>
    </source>
</evidence>
<dbReference type="GO" id="GO:0031151">
    <property type="term" value="F:histone H3K79 methyltransferase activity"/>
    <property type="evidence" value="ECO:0007669"/>
    <property type="project" value="InterPro"/>
</dbReference>
<organism evidence="5 6">
    <name type="scientific">candidate division WWE3 bacterium RIFCSPLOWO2_01_FULL_39_13</name>
    <dbReference type="NCBI Taxonomy" id="1802624"/>
    <lineage>
        <taxon>Bacteria</taxon>
        <taxon>Katanobacteria</taxon>
    </lineage>
</organism>
<keyword evidence="2" id="KW-0808">Transferase</keyword>
<dbReference type="Gene3D" id="3.40.50.150">
    <property type="entry name" value="Vaccinia Virus protein VP39"/>
    <property type="match status" value="1"/>
</dbReference>
<dbReference type="PANTHER" id="PTHR13610">
    <property type="entry name" value="METHYLTRANSFERASE DOMAIN-CONTAINING PROTEIN"/>
    <property type="match status" value="1"/>
</dbReference>
<keyword evidence="3" id="KW-0949">S-adenosyl-L-methionine</keyword>
<dbReference type="InterPro" id="IPR026170">
    <property type="entry name" value="FAM173A/B"/>
</dbReference>